<organism evidence="1 2">
    <name type="scientific">Orbilia oligospora</name>
    <name type="common">Nematode-trapping fungus</name>
    <name type="synonym">Arthrobotrys oligospora</name>
    <dbReference type="NCBI Taxonomy" id="2813651"/>
    <lineage>
        <taxon>Eukaryota</taxon>
        <taxon>Fungi</taxon>
        <taxon>Dikarya</taxon>
        <taxon>Ascomycota</taxon>
        <taxon>Pezizomycotina</taxon>
        <taxon>Orbiliomycetes</taxon>
        <taxon>Orbiliales</taxon>
        <taxon>Orbiliaceae</taxon>
        <taxon>Orbilia</taxon>
    </lineage>
</organism>
<dbReference type="AlphaFoldDB" id="A0A8H2HSH0"/>
<evidence type="ECO:0000313" key="2">
    <source>
        <dbReference type="Proteomes" id="UP000297595"/>
    </source>
</evidence>
<evidence type="ECO:0000313" key="1">
    <source>
        <dbReference type="EMBL" id="TGJ72555.1"/>
    </source>
</evidence>
<comment type="caution">
    <text evidence="1">The sequence shown here is derived from an EMBL/GenBank/DDBJ whole genome shotgun (WGS) entry which is preliminary data.</text>
</comment>
<sequence>MSIFFSSCSAIQISIYLGLAAESQLSHRGQQLPLSLAVTCSHSLDSLGKCHISAFQKTRFETDPARLVASRLVSTAATKETLRPPLGASHLGISLDFADSGGSRRVIMAA</sequence>
<proteinExistence type="predicted"/>
<dbReference type="EMBL" id="SOZJ01000002">
    <property type="protein sequence ID" value="TGJ72555.1"/>
    <property type="molecule type" value="Genomic_DNA"/>
</dbReference>
<gene>
    <name evidence="1" type="ORF">EYR41_004442</name>
</gene>
<name>A0A8H2HSH0_ORBOL</name>
<reference evidence="1 2" key="1">
    <citation type="submission" date="2019-03" db="EMBL/GenBank/DDBJ databases">
        <title>Nematode-trapping fungi genome.</title>
        <authorList>
            <person name="Vidal-Diez De Ulzurrun G."/>
        </authorList>
    </citation>
    <scope>NUCLEOTIDE SEQUENCE [LARGE SCALE GENOMIC DNA]</scope>
    <source>
        <strain evidence="1 2">TWF154</strain>
    </source>
</reference>
<protein>
    <submittedName>
        <fullName evidence="1">Uncharacterized protein</fullName>
    </submittedName>
</protein>
<dbReference type="Proteomes" id="UP000297595">
    <property type="component" value="Unassembled WGS sequence"/>
</dbReference>
<accession>A0A8H2HSH0</accession>